<evidence type="ECO:0000256" key="4">
    <source>
        <dbReference type="ARBA" id="ARBA00022833"/>
    </source>
</evidence>
<evidence type="ECO:0000256" key="1">
    <source>
        <dbReference type="ARBA" id="ARBA00004123"/>
    </source>
</evidence>
<dbReference type="InterPro" id="IPR012935">
    <property type="entry name" value="NuBaID_N"/>
</dbReference>
<feature type="region of interest" description="Disordered" evidence="6">
    <location>
        <begin position="569"/>
        <end position="596"/>
    </location>
</feature>
<keyword evidence="2" id="KW-0479">Metal-binding</keyword>
<feature type="region of interest" description="Disordered" evidence="6">
    <location>
        <begin position="310"/>
        <end position="343"/>
    </location>
</feature>
<feature type="compositionally biased region" description="Low complexity" evidence="6">
    <location>
        <begin position="325"/>
        <end position="343"/>
    </location>
</feature>
<feature type="domain" description="NuBaID C-terminal" evidence="8">
    <location>
        <begin position="351"/>
        <end position="469"/>
    </location>
</feature>
<dbReference type="InterPro" id="IPR013909">
    <property type="entry name" value="NuBaID_C"/>
</dbReference>
<dbReference type="Pfam" id="PF08600">
    <property type="entry name" value="NuBaID_C"/>
    <property type="match status" value="1"/>
</dbReference>
<feature type="compositionally biased region" description="Polar residues" evidence="6">
    <location>
        <begin position="496"/>
        <end position="507"/>
    </location>
</feature>
<dbReference type="Proteomes" id="UP001583172">
    <property type="component" value="Unassembled WGS sequence"/>
</dbReference>
<dbReference type="Pfam" id="PF07967">
    <property type="entry name" value="zf-C3HC"/>
    <property type="match status" value="1"/>
</dbReference>
<evidence type="ECO:0000256" key="2">
    <source>
        <dbReference type="ARBA" id="ARBA00022723"/>
    </source>
</evidence>
<keyword evidence="3" id="KW-0863">Zinc-finger</keyword>
<keyword evidence="10" id="KW-1185">Reference proteome</keyword>
<feature type="compositionally biased region" description="Polar residues" evidence="6">
    <location>
        <begin position="584"/>
        <end position="596"/>
    </location>
</feature>
<evidence type="ECO:0000256" key="3">
    <source>
        <dbReference type="ARBA" id="ARBA00022771"/>
    </source>
</evidence>
<proteinExistence type="predicted"/>
<evidence type="ECO:0000313" key="9">
    <source>
        <dbReference type="EMBL" id="KAL1841642.1"/>
    </source>
</evidence>
<feature type="compositionally biased region" description="Basic and acidic residues" evidence="6">
    <location>
        <begin position="548"/>
        <end position="557"/>
    </location>
</feature>
<sequence length="596" mass="63843">MNSAVKRKFNALIQGLGQQPATTTTTTTDGSTTDNTFLSSPHLRRSLSTSRLTTSTTTMPTDSTLDMLSKKRRVGGGGPGPGPGLTSTPSKTGTSALASSPASIRSVPAATTGTTASISNITLRRWTPGTTAAANLVNNTDGRPPPPKYCPNDREQLLRRLSTFQELTDWAPKPERVSEIEWAKRGWTCVGKERVRCSLCARELTIKVNRREEPDGREVAVLIASEIAESVIGRYRELVVEGHGEECLWRRKGCDDSLLRLPYPNPKLALQGLRQRYDELCERGPFLPYESSIRLPSTLNLDTVISHLPPDFFTHPPPPATQNKTTSSTDSSNNNNISASASSTPSINRSALALALLGWQSLTHPQLGTPVPNSASCHTCLRRLGLWMFRPRDPAADAQNNSSSSSPSSASSRPLMDHLDPLREHRFFCPWKNPAAQRNPAARPLGGAAGEQRDMAAWEVLVVGLRNEAFIREKVSGGGGGKKKAAGVAAGHGRSKSSVPAPSSTGQAGEETTVAPSTPVRRPTTAGAAGGVGDELLHDEESSVDDEEARKKKEMDVMSKLRRVKSLFNTKAGGKLRKLGASSRPGTSHSSVAGGE</sequence>
<keyword evidence="5" id="KW-0539">Nucleus</keyword>
<feature type="compositionally biased region" description="Low complexity" evidence="6">
    <location>
        <begin position="22"/>
        <end position="67"/>
    </location>
</feature>
<feature type="domain" description="C3HC-type" evidence="7">
    <location>
        <begin position="151"/>
        <end position="291"/>
    </location>
</feature>
<dbReference type="PANTHER" id="PTHR15835:SF6">
    <property type="entry name" value="ZINC FINGER C3HC-TYPE PROTEIN 1"/>
    <property type="match status" value="1"/>
</dbReference>
<reference evidence="9 10" key="1">
    <citation type="journal article" date="2024" name="Commun. Biol.">
        <title>Comparative genomic analysis of thermophilic fungi reveals convergent evolutionary adaptations and gene losses.</title>
        <authorList>
            <person name="Steindorff A.S."/>
            <person name="Aguilar-Pontes M.V."/>
            <person name="Robinson A.J."/>
            <person name="Andreopoulos B."/>
            <person name="LaButti K."/>
            <person name="Kuo A."/>
            <person name="Mondo S."/>
            <person name="Riley R."/>
            <person name="Otillar R."/>
            <person name="Haridas S."/>
            <person name="Lipzen A."/>
            <person name="Grimwood J."/>
            <person name="Schmutz J."/>
            <person name="Clum A."/>
            <person name="Reid I.D."/>
            <person name="Moisan M.C."/>
            <person name="Butler G."/>
            <person name="Nguyen T.T.M."/>
            <person name="Dewar K."/>
            <person name="Conant G."/>
            <person name="Drula E."/>
            <person name="Henrissat B."/>
            <person name="Hansel C."/>
            <person name="Singer S."/>
            <person name="Hutchinson M.I."/>
            <person name="de Vries R.P."/>
            <person name="Natvig D.O."/>
            <person name="Powell A.J."/>
            <person name="Tsang A."/>
            <person name="Grigoriev I.V."/>
        </authorList>
    </citation>
    <scope>NUCLEOTIDE SEQUENCE [LARGE SCALE GENOMIC DNA]</scope>
    <source>
        <strain evidence="9 10">CBS 620.91</strain>
    </source>
</reference>
<feature type="region of interest" description="Disordered" evidence="6">
    <location>
        <begin position="16"/>
        <end position="108"/>
    </location>
</feature>
<accession>A0ABR3VIU3</accession>
<evidence type="ECO:0000313" key="10">
    <source>
        <dbReference type="Proteomes" id="UP001583172"/>
    </source>
</evidence>
<organism evidence="9 10">
    <name type="scientific">Humicola insolens</name>
    <name type="common">Soft-rot fungus</name>
    <dbReference type="NCBI Taxonomy" id="85995"/>
    <lineage>
        <taxon>Eukaryota</taxon>
        <taxon>Fungi</taxon>
        <taxon>Dikarya</taxon>
        <taxon>Ascomycota</taxon>
        <taxon>Pezizomycotina</taxon>
        <taxon>Sordariomycetes</taxon>
        <taxon>Sordariomycetidae</taxon>
        <taxon>Sordariales</taxon>
        <taxon>Chaetomiaceae</taxon>
        <taxon>Mycothermus</taxon>
    </lineage>
</organism>
<evidence type="ECO:0000259" key="8">
    <source>
        <dbReference type="Pfam" id="PF08600"/>
    </source>
</evidence>
<comment type="caution">
    <text evidence="9">The sequence shown here is derived from an EMBL/GenBank/DDBJ whole genome shotgun (WGS) entry which is preliminary data.</text>
</comment>
<feature type="region of interest" description="Disordered" evidence="6">
    <location>
        <begin position="474"/>
        <end position="557"/>
    </location>
</feature>
<evidence type="ECO:0000259" key="7">
    <source>
        <dbReference type="Pfam" id="PF07967"/>
    </source>
</evidence>
<protein>
    <submittedName>
        <fullName evidence="9">Uncharacterized protein</fullName>
    </submittedName>
</protein>
<feature type="compositionally biased region" description="Polar residues" evidence="6">
    <location>
        <begin position="96"/>
        <end position="108"/>
    </location>
</feature>
<gene>
    <name evidence="9" type="ORF">VTJ49DRAFT_6748</name>
</gene>
<feature type="compositionally biased region" description="Low complexity" evidence="6">
    <location>
        <begin position="396"/>
        <end position="412"/>
    </location>
</feature>
<dbReference type="PANTHER" id="PTHR15835">
    <property type="entry name" value="NUCLEAR-INTERACTING PARTNER OF ALK"/>
    <property type="match status" value="1"/>
</dbReference>
<name>A0ABR3VIU3_HUMIN</name>
<evidence type="ECO:0000256" key="6">
    <source>
        <dbReference type="SAM" id="MobiDB-lite"/>
    </source>
</evidence>
<dbReference type="EMBL" id="JAZGSY010000068">
    <property type="protein sequence ID" value="KAL1841642.1"/>
    <property type="molecule type" value="Genomic_DNA"/>
</dbReference>
<keyword evidence="4" id="KW-0862">Zinc</keyword>
<evidence type="ECO:0000256" key="5">
    <source>
        <dbReference type="ARBA" id="ARBA00023242"/>
    </source>
</evidence>
<comment type="subcellular location">
    <subcellularLocation>
        <location evidence="1">Nucleus</location>
    </subcellularLocation>
</comment>
<feature type="region of interest" description="Disordered" evidence="6">
    <location>
        <begin position="393"/>
        <end position="416"/>
    </location>
</feature>
<feature type="compositionally biased region" description="Low complexity" evidence="6">
    <location>
        <begin position="84"/>
        <end position="95"/>
    </location>
</feature>